<dbReference type="EMBL" id="JAVHJM010000008">
    <property type="protein sequence ID" value="KAK6508744.1"/>
    <property type="molecule type" value="Genomic_DNA"/>
</dbReference>
<dbReference type="Proteomes" id="UP001307849">
    <property type="component" value="Unassembled WGS sequence"/>
</dbReference>
<keyword evidence="8 9" id="KW-0326">Glycosidase</keyword>
<dbReference type="Gene3D" id="2.60.40.1180">
    <property type="entry name" value="Golgi alpha-mannosidase II"/>
    <property type="match status" value="1"/>
</dbReference>
<protein>
    <recommendedName>
        <fullName evidence="4 9">Alpha-galactosidase</fullName>
        <ecNumber evidence="4 9">3.2.1.22</ecNumber>
    </recommendedName>
    <alternativeName>
        <fullName evidence="9">Melibiase</fullName>
    </alternativeName>
</protein>
<keyword evidence="5 10" id="KW-0732">Signal</keyword>
<comment type="similarity">
    <text evidence="3 9">Belongs to the glycosyl hydrolase 27 family.</text>
</comment>
<gene>
    <name evidence="12" type="ORF">TWF506_010821</name>
</gene>
<evidence type="ECO:0000256" key="9">
    <source>
        <dbReference type="RuleBase" id="RU361168"/>
    </source>
</evidence>
<dbReference type="InterPro" id="IPR041233">
    <property type="entry name" value="Melibiase_C"/>
</dbReference>
<dbReference type="AlphaFoldDB" id="A0AAN8NFI3"/>
<keyword evidence="13" id="KW-1185">Reference proteome</keyword>
<dbReference type="GO" id="GO:0004557">
    <property type="term" value="F:alpha-galactosidase activity"/>
    <property type="evidence" value="ECO:0007669"/>
    <property type="project" value="UniProtKB-EC"/>
</dbReference>
<dbReference type="SUPFAM" id="SSF51445">
    <property type="entry name" value="(Trans)glycosidases"/>
    <property type="match status" value="1"/>
</dbReference>
<feature type="signal peptide" evidence="10">
    <location>
        <begin position="1"/>
        <end position="19"/>
    </location>
</feature>
<feature type="domain" description="Alpha galactosidase C-terminal" evidence="11">
    <location>
        <begin position="324"/>
        <end position="401"/>
    </location>
</feature>
<keyword evidence="7 9" id="KW-1015">Disulfide bond</keyword>
<dbReference type="PANTHER" id="PTHR11452">
    <property type="entry name" value="ALPHA-GALACTOSIDASE/ALPHA-N-ACETYLGALACTOSAMINIDASE"/>
    <property type="match status" value="1"/>
</dbReference>
<evidence type="ECO:0000256" key="1">
    <source>
        <dbReference type="ARBA" id="ARBA00001255"/>
    </source>
</evidence>
<dbReference type="PRINTS" id="PR00740">
    <property type="entry name" value="GLHYDRLASE27"/>
</dbReference>
<keyword evidence="6 9" id="KW-0378">Hydrolase</keyword>
<comment type="caution">
    <text evidence="12">The sequence shown here is derived from an EMBL/GenBank/DDBJ whole genome shotgun (WGS) entry which is preliminary data.</text>
</comment>
<evidence type="ECO:0000256" key="2">
    <source>
        <dbReference type="ARBA" id="ARBA00003969"/>
    </source>
</evidence>
<evidence type="ECO:0000256" key="8">
    <source>
        <dbReference type="ARBA" id="ARBA00023295"/>
    </source>
</evidence>
<sequence>MLFKGVGLGVLSFVGGVTALNNGLARKPQMGWNTWNTFGCNINQQTILTAAQAIKNSGLIDYGYEYVVIDDCWSVKSGRDGQGNLVADPSKFPNGIKWLADQVHALGLKIGIYSSAGTLTCASYPASLGREQQDAKLWASWGIDYLKYDNCNDAGQSSQQGNINRYTAMRDALSSTGRPILYSLCNWGVAQVWNWGAPIGNSWRMSGDITANFDAANNGCPATGSGGYACSIMNILNKAADITTKGGPGGWNDLDMLVVGFSNLTPDEQKLHFTMWAAIKSPLIMGHDVTKQNSATLAILTNRNILDLSQGTWSVATRTYVRSNIQLWQQNSPDNIDRIVIVLNSGGGDQTLTVPFSDIFVNDSTRQAGTYTVTELWTNSVSNSVKGQITITVKKHGVWVGKFHPSGAISTSVSTGTSSAGTRTTAATTTTAASGGSQVKVSSTQTSPTRLQIIY</sequence>
<dbReference type="CDD" id="cd14792">
    <property type="entry name" value="GH27"/>
    <property type="match status" value="1"/>
</dbReference>
<dbReference type="EC" id="3.2.1.22" evidence="4 9"/>
<dbReference type="InterPro" id="IPR013780">
    <property type="entry name" value="Glyco_hydro_b"/>
</dbReference>
<evidence type="ECO:0000256" key="6">
    <source>
        <dbReference type="ARBA" id="ARBA00022801"/>
    </source>
</evidence>
<dbReference type="SUPFAM" id="SSF51011">
    <property type="entry name" value="Glycosyl hydrolase domain"/>
    <property type="match status" value="1"/>
</dbReference>
<evidence type="ECO:0000256" key="4">
    <source>
        <dbReference type="ARBA" id="ARBA00012755"/>
    </source>
</evidence>
<dbReference type="Pfam" id="PF16499">
    <property type="entry name" value="Melibiase_2"/>
    <property type="match status" value="1"/>
</dbReference>
<evidence type="ECO:0000256" key="10">
    <source>
        <dbReference type="SAM" id="SignalP"/>
    </source>
</evidence>
<comment type="function">
    <text evidence="2">Hydrolyzes a variety of simple alpha-D-galactoside as well as more complex molecules such as oligosaccharides and polysaccharides.</text>
</comment>
<evidence type="ECO:0000259" key="11">
    <source>
        <dbReference type="Pfam" id="PF17801"/>
    </source>
</evidence>
<proteinExistence type="inferred from homology"/>
<evidence type="ECO:0000256" key="3">
    <source>
        <dbReference type="ARBA" id="ARBA00009743"/>
    </source>
</evidence>
<evidence type="ECO:0000256" key="5">
    <source>
        <dbReference type="ARBA" id="ARBA00022729"/>
    </source>
</evidence>
<dbReference type="PROSITE" id="PS00512">
    <property type="entry name" value="ALPHA_GALACTOSIDASE"/>
    <property type="match status" value="1"/>
</dbReference>
<dbReference type="InterPro" id="IPR000111">
    <property type="entry name" value="Glyco_hydro_27/36_CS"/>
</dbReference>
<dbReference type="Pfam" id="PF17801">
    <property type="entry name" value="Melibiase_C"/>
    <property type="match status" value="1"/>
</dbReference>
<reference evidence="12 13" key="1">
    <citation type="submission" date="2019-10" db="EMBL/GenBank/DDBJ databases">
        <authorList>
            <person name="Palmer J.M."/>
        </authorList>
    </citation>
    <scope>NUCLEOTIDE SEQUENCE [LARGE SCALE GENOMIC DNA]</scope>
    <source>
        <strain evidence="12 13">TWF506</strain>
    </source>
</reference>
<dbReference type="InterPro" id="IPR002241">
    <property type="entry name" value="Glyco_hydro_27"/>
</dbReference>
<evidence type="ECO:0000256" key="7">
    <source>
        <dbReference type="ARBA" id="ARBA00023157"/>
    </source>
</evidence>
<name>A0AAN8NFI3_9PEZI</name>
<dbReference type="FunFam" id="3.20.20.70:FF:000202">
    <property type="entry name" value="Alpha-galactosidase"/>
    <property type="match status" value="1"/>
</dbReference>
<feature type="chain" id="PRO_5042825401" description="Alpha-galactosidase" evidence="10">
    <location>
        <begin position="20"/>
        <end position="455"/>
    </location>
</feature>
<dbReference type="GO" id="GO:0005995">
    <property type="term" value="P:melibiose catabolic process"/>
    <property type="evidence" value="ECO:0007669"/>
    <property type="project" value="UniProtKB-ARBA"/>
</dbReference>
<dbReference type="PANTHER" id="PTHR11452:SF75">
    <property type="entry name" value="ALPHA-GALACTOSIDASE MEL1"/>
    <property type="match status" value="1"/>
</dbReference>
<dbReference type="InterPro" id="IPR017853">
    <property type="entry name" value="GH"/>
</dbReference>
<evidence type="ECO:0000313" key="13">
    <source>
        <dbReference type="Proteomes" id="UP001307849"/>
    </source>
</evidence>
<evidence type="ECO:0000313" key="12">
    <source>
        <dbReference type="EMBL" id="KAK6508744.1"/>
    </source>
</evidence>
<dbReference type="Gene3D" id="3.20.20.70">
    <property type="entry name" value="Aldolase class I"/>
    <property type="match status" value="1"/>
</dbReference>
<comment type="catalytic activity">
    <reaction evidence="1 9">
        <text>Hydrolysis of terminal, non-reducing alpha-D-galactose residues in alpha-D-galactosides, including galactose oligosaccharides, galactomannans and galactolipids.</text>
        <dbReference type="EC" id="3.2.1.22"/>
    </reaction>
</comment>
<organism evidence="12 13">
    <name type="scientific">Arthrobotrys conoides</name>
    <dbReference type="NCBI Taxonomy" id="74498"/>
    <lineage>
        <taxon>Eukaryota</taxon>
        <taxon>Fungi</taxon>
        <taxon>Dikarya</taxon>
        <taxon>Ascomycota</taxon>
        <taxon>Pezizomycotina</taxon>
        <taxon>Orbiliomycetes</taxon>
        <taxon>Orbiliales</taxon>
        <taxon>Orbiliaceae</taxon>
        <taxon>Arthrobotrys</taxon>
    </lineage>
</organism>
<accession>A0AAN8NFI3</accession>
<dbReference type="InterPro" id="IPR013785">
    <property type="entry name" value="Aldolase_TIM"/>
</dbReference>